<reference evidence="3" key="1">
    <citation type="submission" date="2021-02" db="EMBL/GenBank/DDBJ databases">
        <title>Thiocyanate and organic carbon inputs drive convergent selection for specific autotrophic Afipia and Thiobacillus strains within complex microbiomes.</title>
        <authorList>
            <person name="Huddy R.J."/>
            <person name="Sachdeva R."/>
            <person name="Kadzinga F."/>
            <person name="Kantor R.S."/>
            <person name="Harrison S.T.L."/>
            <person name="Banfield J.F."/>
        </authorList>
    </citation>
    <scope>NUCLEOTIDE SEQUENCE</scope>
    <source>
        <strain evidence="3">SCN18_13_7_16_R3_B_64_19</strain>
    </source>
</reference>
<proteinExistence type="predicted"/>
<evidence type="ECO:0000256" key="2">
    <source>
        <dbReference type="SAM" id="SignalP"/>
    </source>
</evidence>
<evidence type="ECO:0000256" key="1">
    <source>
        <dbReference type="SAM" id="MobiDB-lite"/>
    </source>
</evidence>
<sequence>MKKLIATLGLALGLMALPVLSQAQGTPQQSRMAQCNKEATGKTGEARKTFMKECLASKPAAAAETAKPASKEASKPERKTEQKAAAGEKKLTPQQEKMSFCSKDAKAKGMKGEERKKFMSECLRKK</sequence>
<feature type="signal peptide" evidence="2">
    <location>
        <begin position="1"/>
        <end position="23"/>
    </location>
</feature>
<feature type="compositionally biased region" description="Low complexity" evidence="1">
    <location>
        <begin position="57"/>
        <end position="68"/>
    </location>
</feature>
<dbReference type="AlphaFoldDB" id="A0A8I1MXB9"/>
<gene>
    <name evidence="3" type="ORF">J0I24_07110</name>
</gene>
<feature type="compositionally biased region" description="Basic and acidic residues" evidence="1">
    <location>
        <begin position="69"/>
        <end position="91"/>
    </location>
</feature>
<dbReference type="EMBL" id="JAFKMR010000015">
    <property type="protein sequence ID" value="MBN8744064.1"/>
    <property type="molecule type" value="Genomic_DNA"/>
</dbReference>
<dbReference type="Pfam" id="PF07769">
    <property type="entry name" value="PsiF_repeat"/>
    <property type="match status" value="2"/>
</dbReference>
<protein>
    <submittedName>
        <fullName evidence="3">PsiF repeat protein</fullName>
    </submittedName>
</protein>
<comment type="caution">
    <text evidence="3">The sequence shown here is derived from an EMBL/GenBank/DDBJ whole genome shotgun (WGS) entry which is preliminary data.</text>
</comment>
<accession>A0A8I1MXB9</accession>
<evidence type="ECO:0000313" key="4">
    <source>
        <dbReference type="Proteomes" id="UP000664800"/>
    </source>
</evidence>
<organism evidence="3 4">
    <name type="scientific">Thiomonas arsenitoxydans (strain DSM 22701 / CIP 110005 / 3As)</name>
    <dbReference type="NCBI Taxonomy" id="426114"/>
    <lineage>
        <taxon>Bacteria</taxon>
        <taxon>Pseudomonadati</taxon>
        <taxon>Pseudomonadota</taxon>
        <taxon>Betaproteobacteria</taxon>
        <taxon>Burkholderiales</taxon>
        <taxon>Thiomonas</taxon>
    </lineage>
</organism>
<keyword evidence="2" id="KW-0732">Signal</keyword>
<dbReference type="Proteomes" id="UP000664800">
    <property type="component" value="Unassembled WGS sequence"/>
</dbReference>
<feature type="compositionally biased region" description="Basic and acidic residues" evidence="1">
    <location>
        <begin position="103"/>
        <end position="126"/>
    </location>
</feature>
<dbReference type="InterPro" id="IPR011690">
    <property type="entry name" value="P_starv_induced_PsiF"/>
</dbReference>
<evidence type="ECO:0000313" key="3">
    <source>
        <dbReference type="EMBL" id="MBN8744064.1"/>
    </source>
</evidence>
<feature type="region of interest" description="Disordered" evidence="1">
    <location>
        <begin position="57"/>
        <end position="126"/>
    </location>
</feature>
<feature type="chain" id="PRO_5034228120" evidence="2">
    <location>
        <begin position="24"/>
        <end position="126"/>
    </location>
</feature>
<name>A0A8I1MXB9_THIA3</name>